<dbReference type="RefSeq" id="WP_202854750.1">
    <property type="nucleotide sequence ID" value="NZ_JAEUGD010000004.1"/>
</dbReference>
<dbReference type="InterPro" id="IPR026444">
    <property type="entry name" value="Secre_tail"/>
</dbReference>
<gene>
    <name evidence="3" type="ORF">JMN32_02755</name>
</gene>
<feature type="domain" description="DUF6851" evidence="2">
    <location>
        <begin position="62"/>
        <end position="213"/>
    </location>
</feature>
<dbReference type="GO" id="GO:0004601">
    <property type="term" value="F:peroxidase activity"/>
    <property type="evidence" value="ECO:0007669"/>
    <property type="project" value="InterPro"/>
</dbReference>
<reference evidence="3" key="1">
    <citation type="submission" date="2021-01" db="EMBL/GenBank/DDBJ databases">
        <title>Fulvivirga kasyanovii gen. nov., sp nov., a novel member of the phylum Bacteroidetes isolated from seawater in a mussel farm.</title>
        <authorList>
            <person name="Zhao L.-H."/>
            <person name="Wang Z.-J."/>
        </authorList>
    </citation>
    <scope>NUCLEOTIDE SEQUENCE</scope>
    <source>
        <strain evidence="3">29W222</strain>
    </source>
</reference>
<dbReference type="Pfam" id="PF18962">
    <property type="entry name" value="Por_Secre_tail"/>
    <property type="match status" value="1"/>
</dbReference>
<sequence length="736" mass="81234">MYFLIRRVFILIVLFVFGASSVNDVIAQHSVARQWNEALLSAIRVDFARPTVHARNLFHTSVALYDSWAVYSGGQASTFLLGKTVGDFNCEFKGIQSPSDLKSARETTISYAAYRLLSHRFKNSPGASASLDSFDALMAELGYDINFTSTDYSTGSSAALGNYIGQSLIDFGFQDGSNEEGGYENTYYQPVNSPLLPALPGNPDIVDPNRWQPLTLDIFIDQSGNVIPGATPEFLGPEWGKVQPFALTKENLTIYERGGNDYWVYHDPGAPPYLGGELSDEYKWTFSLVSVWSSHLDPSDSVMIDISPASVGNADPLPEKLEDYRTFYNLLEGGVSGSGRAINPYTGQPYEPQVVPKGDYARVLAEFWADGPDSETPPGHWFTILNYVNDHPLFEKKMKGEGAVLDDLEWDVKAYLTLGGAMHDCAVSAWGIKGWYDYIRPVSAIRYMADQGQSSDPGKASYSENGIPLIEGYIELVETGDSLAGADNENVGKIKLYAWRGHDYIDNPEVDVAGVGWILAENWWPYQRPSFVTPPFAGYLSGHSTFSRAAAEVLTLLTGDEYFPGGMGEFHAGKNSFLVFEEGPSVDIVLQWATYADASDQTSLSRIWGGIHPPADDIRGRIIGKEIGVNTFNRASMYFNGMVTAVEEKTAPLVNEVQAYPNPVLRGEYVTIDVGRETSTISYEMFDTMGRVIYQKNSLNTDAGVVKIAMSDVPQGVYYLRIISSHINHTYKLKVD</sequence>
<evidence type="ECO:0000313" key="3">
    <source>
        <dbReference type="EMBL" id="MBL6445211.1"/>
    </source>
</evidence>
<keyword evidence="4" id="KW-1185">Reference proteome</keyword>
<evidence type="ECO:0000259" key="2">
    <source>
        <dbReference type="Pfam" id="PF21167"/>
    </source>
</evidence>
<proteinExistence type="predicted"/>
<feature type="domain" description="Secretion system C-terminal sorting" evidence="1">
    <location>
        <begin position="660"/>
        <end position="734"/>
    </location>
</feature>
<dbReference type="CDD" id="cd03398">
    <property type="entry name" value="PAP2_haloperoxidase"/>
    <property type="match status" value="1"/>
</dbReference>
<comment type="caution">
    <text evidence="3">The sequence shown here is derived from an EMBL/GenBank/DDBJ whole genome shotgun (WGS) entry which is preliminary data.</text>
</comment>
<dbReference type="NCBIfam" id="TIGR04183">
    <property type="entry name" value="Por_Secre_tail"/>
    <property type="match status" value="1"/>
</dbReference>
<dbReference type="InterPro" id="IPR052559">
    <property type="entry name" value="V-haloperoxidase"/>
</dbReference>
<protein>
    <submittedName>
        <fullName evidence="3">T9SS type A sorting domain-containing protein</fullName>
    </submittedName>
</protein>
<dbReference type="EMBL" id="JAEUGD010000004">
    <property type="protein sequence ID" value="MBL6445211.1"/>
    <property type="molecule type" value="Genomic_DNA"/>
</dbReference>
<dbReference type="SUPFAM" id="SSF48317">
    <property type="entry name" value="Acid phosphatase/Vanadium-dependent haloperoxidase"/>
    <property type="match status" value="1"/>
</dbReference>
<organism evidence="3 4">
    <name type="scientific">Fulvivirga marina</name>
    <dbReference type="NCBI Taxonomy" id="2494733"/>
    <lineage>
        <taxon>Bacteria</taxon>
        <taxon>Pseudomonadati</taxon>
        <taxon>Bacteroidota</taxon>
        <taxon>Cytophagia</taxon>
        <taxon>Cytophagales</taxon>
        <taxon>Fulvivirgaceae</taxon>
        <taxon>Fulvivirga</taxon>
    </lineage>
</organism>
<evidence type="ECO:0000313" key="4">
    <source>
        <dbReference type="Proteomes" id="UP000614216"/>
    </source>
</evidence>
<dbReference type="InterPro" id="IPR049283">
    <property type="entry name" value="DUF6851"/>
</dbReference>
<dbReference type="AlphaFoldDB" id="A0A937FYE2"/>
<accession>A0A937FYE2</accession>
<dbReference type="PANTHER" id="PTHR34599:SF2">
    <property type="entry name" value="TRAF-TYPE DOMAIN-CONTAINING PROTEIN"/>
    <property type="match status" value="1"/>
</dbReference>
<dbReference type="Gene3D" id="1.10.606.10">
    <property type="entry name" value="Vanadium-containing Chloroperoxidase, domain 2"/>
    <property type="match status" value="1"/>
</dbReference>
<evidence type="ECO:0000259" key="1">
    <source>
        <dbReference type="Pfam" id="PF18962"/>
    </source>
</evidence>
<dbReference type="InterPro" id="IPR036938">
    <property type="entry name" value="PAP2/HPO_sf"/>
</dbReference>
<dbReference type="Pfam" id="PF21167">
    <property type="entry name" value="DUF6851"/>
    <property type="match status" value="1"/>
</dbReference>
<dbReference type="Proteomes" id="UP000614216">
    <property type="component" value="Unassembled WGS sequence"/>
</dbReference>
<dbReference type="InterPro" id="IPR016119">
    <property type="entry name" value="Br/Cl_peroxidase_C"/>
</dbReference>
<name>A0A937FYE2_9BACT</name>
<dbReference type="PANTHER" id="PTHR34599">
    <property type="entry name" value="PEROXIDASE-RELATED"/>
    <property type="match status" value="1"/>
</dbReference>